<dbReference type="CDD" id="cd20406">
    <property type="entry name" value="Tudor_Agenet_AtDUF_rpt2_4"/>
    <property type="match status" value="5"/>
</dbReference>
<evidence type="ECO:0000256" key="1">
    <source>
        <dbReference type="SAM" id="MobiDB-lite"/>
    </source>
</evidence>
<proteinExistence type="predicted"/>
<name>A0A8J5Z7E7_9ROSI</name>
<feature type="domain" description="Agenet" evidence="2">
    <location>
        <begin position="1396"/>
        <end position="1458"/>
    </location>
</feature>
<feature type="domain" description="Agenet" evidence="2">
    <location>
        <begin position="1757"/>
        <end position="1814"/>
    </location>
</feature>
<feature type="region of interest" description="Disordered" evidence="1">
    <location>
        <begin position="1283"/>
        <end position="1306"/>
    </location>
</feature>
<feature type="domain" description="Agenet" evidence="2">
    <location>
        <begin position="218"/>
        <end position="290"/>
    </location>
</feature>
<feature type="domain" description="Agenet" evidence="2">
    <location>
        <begin position="1324"/>
        <end position="1393"/>
    </location>
</feature>
<feature type="domain" description="Agenet" evidence="2">
    <location>
        <begin position="916"/>
        <end position="988"/>
    </location>
</feature>
<feature type="domain" description="Agenet" evidence="2">
    <location>
        <begin position="1216"/>
        <end position="1270"/>
    </location>
</feature>
<feature type="domain" description="Agenet" evidence="2">
    <location>
        <begin position="730"/>
        <end position="797"/>
    </location>
</feature>
<feature type="domain" description="Agenet" evidence="2">
    <location>
        <begin position="1854"/>
        <end position="1927"/>
    </location>
</feature>
<feature type="domain" description="Agenet" evidence="2">
    <location>
        <begin position="800"/>
        <end position="856"/>
    </location>
</feature>
<protein>
    <recommendedName>
        <fullName evidence="2">Agenet domain-containing protein</fullName>
    </recommendedName>
</protein>
<dbReference type="InterPro" id="IPR008395">
    <property type="entry name" value="Agenet-like_dom"/>
</dbReference>
<gene>
    <name evidence="3" type="ORF">CXB51_009107</name>
</gene>
<reference evidence="3 4" key="1">
    <citation type="journal article" date="2021" name="bioRxiv">
        <title>The Gossypium anomalum genome as a resource for cotton improvement and evolutionary analysis of hybrid incompatibility.</title>
        <authorList>
            <person name="Grover C.E."/>
            <person name="Yuan D."/>
            <person name="Arick M.A."/>
            <person name="Miller E.R."/>
            <person name="Hu G."/>
            <person name="Peterson D.G."/>
            <person name="Wendel J.F."/>
            <person name="Udall J.A."/>
        </authorList>
    </citation>
    <scope>NUCLEOTIDE SEQUENCE [LARGE SCALE GENOMIC DNA]</scope>
    <source>
        <strain evidence="3">JFW-Udall</strain>
        <tissue evidence="3">Leaf</tissue>
    </source>
</reference>
<comment type="caution">
    <text evidence="3">The sequence shown here is derived from an EMBL/GenBank/DDBJ whole genome shotgun (WGS) entry which is preliminary data.</text>
</comment>
<dbReference type="Pfam" id="PF05641">
    <property type="entry name" value="Agenet"/>
    <property type="match status" value="12"/>
</dbReference>
<dbReference type="Proteomes" id="UP000701853">
    <property type="component" value="Chromosome 4"/>
</dbReference>
<dbReference type="SMART" id="SM00743">
    <property type="entry name" value="Agenet"/>
    <property type="match status" value="21"/>
</dbReference>
<dbReference type="PANTHER" id="PTHR31917:SF80">
    <property type="entry name" value="AGENET DOMAIN-CONTAINING PROTEIN-RELATED"/>
    <property type="match status" value="1"/>
</dbReference>
<feature type="domain" description="Agenet" evidence="2">
    <location>
        <begin position="640"/>
        <end position="699"/>
    </location>
</feature>
<evidence type="ECO:0000313" key="3">
    <source>
        <dbReference type="EMBL" id="KAG8496035.1"/>
    </source>
</evidence>
<organism evidence="3 4">
    <name type="scientific">Gossypium anomalum</name>
    <dbReference type="NCBI Taxonomy" id="47600"/>
    <lineage>
        <taxon>Eukaryota</taxon>
        <taxon>Viridiplantae</taxon>
        <taxon>Streptophyta</taxon>
        <taxon>Embryophyta</taxon>
        <taxon>Tracheophyta</taxon>
        <taxon>Spermatophyta</taxon>
        <taxon>Magnoliopsida</taxon>
        <taxon>eudicotyledons</taxon>
        <taxon>Gunneridae</taxon>
        <taxon>Pentapetalae</taxon>
        <taxon>rosids</taxon>
        <taxon>malvids</taxon>
        <taxon>Malvales</taxon>
        <taxon>Malvaceae</taxon>
        <taxon>Malvoideae</taxon>
        <taxon>Gossypium</taxon>
    </lineage>
</organism>
<feature type="domain" description="Agenet" evidence="2">
    <location>
        <begin position="292"/>
        <end position="351"/>
    </location>
</feature>
<feature type="compositionally biased region" description="Polar residues" evidence="1">
    <location>
        <begin position="1092"/>
        <end position="1103"/>
    </location>
</feature>
<evidence type="ECO:0000259" key="2">
    <source>
        <dbReference type="SMART" id="SM00743"/>
    </source>
</evidence>
<evidence type="ECO:0000313" key="4">
    <source>
        <dbReference type="Proteomes" id="UP000701853"/>
    </source>
</evidence>
<dbReference type="CDD" id="cd20405">
    <property type="entry name" value="Tudor_Agenet_AtDUF_rpt1_3"/>
    <property type="match status" value="3"/>
</dbReference>
<feature type="domain" description="Agenet" evidence="2">
    <location>
        <begin position="443"/>
        <end position="499"/>
    </location>
</feature>
<feature type="compositionally biased region" description="Basic and acidic residues" evidence="1">
    <location>
        <begin position="1066"/>
        <end position="1077"/>
    </location>
</feature>
<feature type="compositionally biased region" description="Polar residues" evidence="1">
    <location>
        <begin position="1659"/>
        <end position="1671"/>
    </location>
</feature>
<feature type="domain" description="Agenet" evidence="2">
    <location>
        <begin position="566"/>
        <end position="638"/>
    </location>
</feature>
<feature type="domain" description="Agenet" evidence="2">
    <location>
        <begin position="1929"/>
        <end position="1983"/>
    </location>
</feature>
<feature type="region of interest" description="Disordered" evidence="1">
    <location>
        <begin position="893"/>
        <end position="922"/>
    </location>
</feature>
<accession>A0A8J5Z7E7</accession>
<dbReference type="OrthoDB" id="969529at2759"/>
<feature type="compositionally biased region" description="Acidic residues" evidence="1">
    <location>
        <begin position="1054"/>
        <end position="1065"/>
    </location>
</feature>
<feature type="domain" description="Agenet" evidence="2">
    <location>
        <begin position="1494"/>
        <end position="1567"/>
    </location>
</feature>
<feature type="domain" description="Agenet" evidence="2">
    <location>
        <begin position="990"/>
        <end position="1045"/>
    </location>
</feature>
<feature type="region of interest" description="Disordered" evidence="1">
    <location>
        <begin position="1659"/>
        <end position="1691"/>
    </location>
</feature>
<feature type="region of interest" description="Disordered" evidence="1">
    <location>
        <begin position="1826"/>
        <end position="1850"/>
    </location>
</feature>
<dbReference type="PANTHER" id="PTHR31917">
    <property type="entry name" value="AGENET DOMAIN-CONTAINING PROTEIN-RELATED"/>
    <property type="match status" value="1"/>
</dbReference>
<feature type="region of interest" description="Disordered" evidence="1">
    <location>
        <begin position="1054"/>
        <end position="1141"/>
    </location>
</feature>
<feature type="compositionally biased region" description="Basic and acidic residues" evidence="1">
    <location>
        <begin position="1678"/>
        <end position="1691"/>
    </location>
</feature>
<dbReference type="Gene3D" id="2.30.30.140">
    <property type="match status" value="1"/>
</dbReference>
<dbReference type="InterPro" id="IPR014002">
    <property type="entry name" value="Agenet_dom_plant"/>
</dbReference>
<feature type="domain" description="Agenet" evidence="2">
    <location>
        <begin position="1569"/>
        <end position="1623"/>
    </location>
</feature>
<feature type="domain" description="Agenet" evidence="2">
    <location>
        <begin position="1685"/>
        <end position="1754"/>
    </location>
</feature>
<feature type="domain" description="Agenet" evidence="2">
    <location>
        <begin position="1142"/>
        <end position="1214"/>
    </location>
</feature>
<feature type="domain" description="Agenet" evidence="2">
    <location>
        <begin position="372"/>
        <end position="440"/>
    </location>
</feature>
<feature type="domain" description="Agenet" evidence="2">
    <location>
        <begin position="3"/>
        <end position="53"/>
    </location>
</feature>
<sequence>MLDQVDAFYKSGWWKGVIIKVLSNDSEYHVYLATHEEMEFKHSELRVHQDWIDGKWTKPSPDMIFRIIRKDLNYHTFPPPTFVESINLIKHYKLIRHRNIRWTRPNVQGIHNFPKETNVTVIVGSHGRILNEVPFIPQSHWCNNNCRIPSTIVAILQLLNNHPVPPAVLVISVRVMGESDHEPVGVYWSSALDDSGATRRSMSQKGKCSIGVNIEGPPHLQPGSTVEIKPPEFGYQGAWYTATIIQRNTPISSKRFMVQFTHLFQDEKTGERPVRMFSVSHIRPQLPPLSPRKFKQGEDADAYHKNGWWEGVILQEWNNGNYLFMFHSDNQWPKYVEFGVNQLRLHRTWFNGYWVPPVQESELAVEEVQREQEYNEGDLVEVRNDEDGSNRSWFAAVIVKPVGNKRYLIQYMTLETEDNTDFLEKEVDTSHIRPRPPDIVVPDQFVMLDQVDALHKGGWWEGVIIKVLSDDSKYHVYLATREEMEFKHDELRLHQDWIDGKWTKPSPGVCISKPFCISVDKCSSVIFMYKFLTDVRFILFAASPAKRRTMSQKGKYTIGLGIEDPPHLQPGSIVEIKPRGFGYRGAWFSAIIIKRDTPIYSNHFVVKFTDLYLDKNTGARPLKKMSIVFIRPQPSPQRPRKFKIGDNADAYHMNGWWEGVIVVELQDDNYVFLFHSEYQWPKCLVFGVSQLRLHRTWFGGYWMPPELESELDVEEVQREEEPTKITMEMEELSEGALVEVANDEDGFNRAWFAAIIVKPVGNNRYMIQYETVQTEDDTGLGKEMDILQIRPRPPDIPVPDQFEMLDQVEALYKGGWWKGVIINVHSDDSKYQVYLATHEEMEFKHSDLRLHQDWVHGKWTKPSPVDMCSSMKFIETEKERAFIDNLHQLSLSPAKSRNMSQEGKAPTAPATQDPPSLLQPGSIVEVNPRDNDYLGAWYLAVIIERASSTCDDRYVVQLLFLYEDISTGTKAIREYNSVDIRPLPPRHRPRKFKVGDLVEAYYRFGWFEGEIVEELDNGNYICQLKSSKRLELVVERLRLQRSWRDGEWIPPLDESELAVEEEDSTDETKQTDSDKAGIMESEADSAESSTAGTGNIQEASGQVTIEEEGLSKGEHDEEANDEERNMSQKGKPIDAPAAEDPPYLQLGSIVEVNHEDNVCPRARYTAIIMERATSTNDKRYVVQFTNLYQDRNSGTKLSKEYNSIDIRPLPPPQPPRKFKVGDIVEAYIDDGWYEGKIDQVLDDDRYIFRMSSMFLLFGMNQLRLHRTWLNWNWVPPLDESELAVQEEDSTEKMMESETNNAEASKAGTGNILEESDQKTKEKEEEFSEGAHVEVTNIDRDGSNQAWFAATIVKPVGNNRYLIRFETLRTEDDTGFLEKEMDSLHIRPPPPHITVPDQFKMFDHVEVLYKGGWWKGVIAEVLPDDSKYLVFLANYDKLECHAKAALMKTDLNLSQSYEACAYDHKSSQAWRIEAIELIMSHKGKAIDAPATEDLEYLQPGSVVEVSHDNNDCLRVWYTATIIERRATSTNDERYVVQFTDIYQDRNSGTKLLLEYNSVDIRPLPPPLPPRKFKAGDIVEAYYQNGWYEGEITLMLDNYNCMFQISSRFLLFGVNQLRHHRTWFNGDWIPPLNLYVTKSIWDEDLTDRMMEIDSNQLEWETDSGSAEISTAGTGNMLEESDQKTKEEEFSEGERVEVANIDEDGFNQAWLAATIVKPVENNRYIIRYETLRTRNDTGFLVKEMDSLHIRPPPPDIPVPHQFKMFDNVDALYKGGWWKGIITRVLPRGSRYKVHLDNNGKVMEFKHSDLRLHLDWIDRKWTKPSPVSSWKKIDSPARRRNMSENGKAIDAPATEDPPYLQPGSIVEVNPQDYDSPRAWYTAIIIERRATSTNHKRYVVYFTDLFQDRKRETKPFMEYNSVDIRPLPPLLPPRKFKVGDIVEAYCGDGWYEGKIALVLLDDTYIFQMSQMCLLVGVNQLRLHRTWFNGNWIPPLDESELAVEAEDSTEKVTEMDSNKGVILESEADNAEASKSVTGNILEGSGQITIEEEVFGEGQLVKVANDGDDFNQAWRFAATITGLMENGLNLSQVCASLNPSVYQ</sequence>
<dbReference type="EMBL" id="JAHUZN010000004">
    <property type="protein sequence ID" value="KAG8496035.1"/>
    <property type="molecule type" value="Genomic_DNA"/>
</dbReference>
<keyword evidence="4" id="KW-1185">Reference proteome</keyword>